<dbReference type="OrthoDB" id="10266364at2759"/>
<dbReference type="InterPro" id="IPR005966">
    <property type="entry name" value="D-Cys_desShydrase"/>
</dbReference>
<protein>
    <recommendedName>
        <fullName evidence="9">D-cysteine desulfhydrase</fullName>
        <ecNumber evidence="9">4.4.1.15</ecNumber>
    </recommendedName>
</protein>
<dbReference type="InterPro" id="IPR027278">
    <property type="entry name" value="ACCD_DCysDesulf"/>
</dbReference>
<dbReference type="Pfam" id="PF00291">
    <property type="entry name" value="PALP"/>
    <property type="match status" value="1"/>
</dbReference>
<dbReference type="EC" id="4.4.1.15" evidence="9"/>
<evidence type="ECO:0000256" key="1">
    <source>
        <dbReference type="ARBA" id="ARBA00001933"/>
    </source>
</evidence>
<dbReference type="Proteomes" id="UP001141552">
    <property type="component" value="Unassembled WGS sequence"/>
</dbReference>
<dbReference type="PANTHER" id="PTHR43780:SF2">
    <property type="entry name" value="1-AMINOCYCLOPROPANE-1-CARBOXYLATE DEAMINASE-RELATED"/>
    <property type="match status" value="1"/>
</dbReference>
<dbReference type="EMBL" id="JAKUCV010002574">
    <property type="protein sequence ID" value="KAJ4842149.1"/>
    <property type="molecule type" value="Genomic_DNA"/>
</dbReference>
<proteinExistence type="inferred from homology"/>
<dbReference type="AlphaFoldDB" id="A0A9Q0G235"/>
<sequence>MLTCSRYFYSVTHFLSPPITTTTTTAVNHLFSRPKPLLLSPPRSYSHSHTMNQDNNKTNTHHQLHSSIEFLTQKPYSPPLWATGLGPVPSHTVSLGHLPTPIHRWNLPNLPRNTEVYLKRDDLSGMQLSGNKVRKLEFLMADALAQGADCVVTVGGIQSNHCRATAVAAKYLNLDCYLILRTSKVLADQDPGLTGNLLVERLVGAHVQLISKEEYGQIGSVALANALKEKLIKEGRKPYVIPVGGSNSLGTWGYIEAVREIEQQVEASGGRLKFDDIVVACGSGGTVAGLSLGSQLGALKAKVHAYAVCDDPDYFYDFVQGLTDGLNAGVNSRDIADVLNAKGLGYAMNTSEELKFVKEIAAATGVVLDPVYSGKAAYRMMEDMAENPAKWEGRKVLFIHTGGLLGLYDKVDQLGSLVGNWSRMDVNESVPRKDGIGKMF</sequence>
<reference evidence="11" key="1">
    <citation type="submission" date="2022-02" db="EMBL/GenBank/DDBJ databases">
        <authorList>
            <person name="Henning P.M."/>
            <person name="McCubbin A.G."/>
            <person name="Shore J.S."/>
        </authorList>
    </citation>
    <scope>NUCLEOTIDE SEQUENCE</scope>
    <source>
        <strain evidence="11">F60SS</strain>
        <tissue evidence="11">Leaves</tissue>
    </source>
</reference>
<dbReference type="InterPro" id="IPR001926">
    <property type="entry name" value="TrpB-like_PALP"/>
</dbReference>
<dbReference type="GO" id="GO:0005739">
    <property type="term" value="C:mitochondrion"/>
    <property type="evidence" value="ECO:0007669"/>
    <property type="project" value="UniProtKB-SubCell"/>
</dbReference>
<dbReference type="InterPro" id="IPR036052">
    <property type="entry name" value="TrpB-like_PALP_sf"/>
</dbReference>
<dbReference type="GO" id="GO:0019148">
    <property type="term" value="F:D-cysteine desulfhydrase activity"/>
    <property type="evidence" value="ECO:0007669"/>
    <property type="project" value="UniProtKB-EC"/>
</dbReference>
<evidence type="ECO:0000256" key="4">
    <source>
        <dbReference type="ARBA" id="ARBA00022898"/>
    </source>
</evidence>
<evidence type="ECO:0000313" key="12">
    <source>
        <dbReference type="Proteomes" id="UP001141552"/>
    </source>
</evidence>
<dbReference type="NCBIfam" id="TIGR01275">
    <property type="entry name" value="ACC_deam_rel"/>
    <property type="match status" value="1"/>
</dbReference>
<accession>A0A9Q0G235</accession>
<dbReference type="Gene3D" id="3.40.50.1100">
    <property type="match status" value="2"/>
</dbReference>
<evidence type="ECO:0000256" key="3">
    <source>
        <dbReference type="ARBA" id="ARBA00008639"/>
    </source>
</evidence>
<feature type="domain" description="Tryptophan synthase beta chain-like PALP" evidence="10">
    <location>
        <begin position="93"/>
        <end position="402"/>
    </location>
</feature>
<keyword evidence="4" id="KW-0663">Pyridoxal phosphate</keyword>
<dbReference type="SUPFAM" id="SSF53686">
    <property type="entry name" value="Tryptophan synthase beta subunit-like PLP-dependent enzymes"/>
    <property type="match status" value="1"/>
</dbReference>
<evidence type="ECO:0000256" key="6">
    <source>
        <dbReference type="ARBA" id="ARBA00023128"/>
    </source>
</evidence>
<dbReference type="FunFam" id="3.40.50.1100:FF:000042">
    <property type="entry name" value="Bifunctional D-cysteine desulfhydrase/1-aminocyclopropane-1-carboxylate deaminase mitochondrial"/>
    <property type="match status" value="1"/>
</dbReference>
<keyword evidence="12" id="KW-1185">Reference proteome</keyword>
<comment type="similarity">
    <text evidence="3">Belongs to the ACC deaminase/D-cysteine desulfhydrase family.</text>
</comment>
<dbReference type="FunFam" id="3.40.50.1100:FF:000037">
    <property type="entry name" value="Bifunctional D-cysteine desulfhydrase/1-aminocyclopropane-1-carboxylate deaminase, mitochondrial"/>
    <property type="match status" value="1"/>
</dbReference>
<reference evidence="11" key="2">
    <citation type="journal article" date="2023" name="Plants (Basel)">
        <title>Annotation of the Turnera subulata (Passifloraceae) Draft Genome Reveals the S-Locus Evolved after the Divergence of Turneroideae from Passifloroideae in a Stepwise Manner.</title>
        <authorList>
            <person name="Henning P.M."/>
            <person name="Roalson E.H."/>
            <person name="Mir W."/>
            <person name="McCubbin A.G."/>
            <person name="Shore J.S."/>
        </authorList>
    </citation>
    <scope>NUCLEOTIDE SEQUENCE</scope>
    <source>
        <strain evidence="11">F60SS</strain>
    </source>
</reference>
<evidence type="ECO:0000259" key="10">
    <source>
        <dbReference type="Pfam" id="PF00291"/>
    </source>
</evidence>
<keyword evidence="5" id="KW-0809">Transit peptide</keyword>
<comment type="catalytic activity">
    <reaction evidence="8">
        <text>D-cysteine + H2O = hydrogen sulfide + pyruvate + NH4(+) + H(+)</text>
        <dbReference type="Rhea" id="RHEA:11268"/>
        <dbReference type="ChEBI" id="CHEBI:15361"/>
        <dbReference type="ChEBI" id="CHEBI:15377"/>
        <dbReference type="ChEBI" id="CHEBI:15378"/>
        <dbReference type="ChEBI" id="CHEBI:28938"/>
        <dbReference type="ChEBI" id="CHEBI:29919"/>
        <dbReference type="ChEBI" id="CHEBI:35236"/>
        <dbReference type="EC" id="4.4.1.15"/>
    </reaction>
</comment>
<organism evidence="11 12">
    <name type="scientific">Turnera subulata</name>
    <dbReference type="NCBI Taxonomy" id="218843"/>
    <lineage>
        <taxon>Eukaryota</taxon>
        <taxon>Viridiplantae</taxon>
        <taxon>Streptophyta</taxon>
        <taxon>Embryophyta</taxon>
        <taxon>Tracheophyta</taxon>
        <taxon>Spermatophyta</taxon>
        <taxon>Magnoliopsida</taxon>
        <taxon>eudicotyledons</taxon>
        <taxon>Gunneridae</taxon>
        <taxon>Pentapetalae</taxon>
        <taxon>rosids</taxon>
        <taxon>fabids</taxon>
        <taxon>Malpighiales</taxon>
        <taxon>Passifloraceae</taxon>
        <taxon>Turnera</taxon>
    </lineage>
</organism>
<evidence type="ECO:0000256" key="9">
    <source>
        <dbReference type="ARBA" id="ARBA00066823"/>
    </source>
</evidence>
<gene>
    <name evidence="11" type="ORF">Tsubulata_040830</name>
</gene>
<keyword evidence="7" id="KW-0456">Lyase</keyword>
<name>A0A9Q0G235_9ROSI</name>
<keyword evidence="6" id="KW-0496">Mitochondrion</keyword>
<evidence type="ECO:0000256" key="5">
    <source>
        <dbReference type="ARBA" id="ARBA00022946"/>
    </source>
</evidence>
<evidence type="ECO:0000313" key="11">
    <source>
        <dbReference type="EMBL" id="KAJ4842149.1"/>
    </source>
</evidence>
<dbReference type="PANTHER" id="PTHR43780">
    <property type="entry name" value="1-AMINOCYCLOPROPANE-1-CARBOXYLATE DEAMINASE-RELATED"/>
    <property type="match status" value="1"/>
</dbReference>
<comment type="subcellular location">
    <subcellularLocation>
        <location evidence="2">Mitochondrion</location>
    </subcellularLocation>
</comment>
<evidence type="ECO:0000256" key="8">
    <source>
        <dbReference type="ARBA" id="ARBA00050761"/>
    </source>
</evidence>
<comment type="cofactor">
    <cofactor evidence="1">
        <name>pyridoxal 5'-phosphate</name>
        <dbReference type="ChEBI" id="CHEBI:597326"/>
    </cofactor>
</comment>
<evidence type="ECO:0000256" key="7">
    <source>
        <dbReference type="ARBA" id="ARBA00023239"/>
    </source>
</evidence>
<comment type="caution">
    <text evidence="11">The sequence shown here is derived from an EMBL/GenBank/DDBJ whole genome shotgun (WGS) entry which is preliminary data.</text>
</comment>
<evidence type="ECO:0000256" key="2">
    <source>
        <dbReference type="ARBA" id="ARBA00004173"/>
    </source>
</evidence>